<dbReference type="Proteomes" id="UP000006701">
    <property type="component" value="Unassembled WGS sequence"/>
</dbReference>
<dbReference type="eggNOG" id="KOG1470">
    <property type="taxonomic scope" value="Eukaryota"/>
</dbReference>
<dbReference type="SMART" id="SM01100">
    <property type="entry name" value="CRAL_TRIO_N"/>
    <property type="match status" value="1"/>
</dbReference>
<proteinExistence type="predicted"/>
<evidence type="ECO:0000259" key="2">
    <source>
        <dbReference type="PROSITE" id="PS50191"/>
    </source>
</evidence>
<evidence type="ECO:0000256" key="1">
    <source>
        <dbReference type="SAM" id="MobiDB-lite"/>
    </source>
</evidence>
<accession>A1CUB0</accession>
<dbReference type="KEGG" id="act:ACLA_085940"/>
<dbReference type="CDD" id="cd00170">
    <property type="entry name" value="SEC14"/>
    <property type="match status" value="1"/>
</dbReference>
<dbReference type="SUPFAM" id="SSF52087">
    <property type="entry name" value="CRAL/TRIO domain"/>
    <property type="match status" value="1"/>
</dbReference>
<dbReference type="HOGENOM" id="CLU_016665_3_0_1"/>
<dbReference type="InterPro" id="IPR052432">
    <property type="entry name" value="PITP/CRAL-TRIO"/>
</dbReference>
<gene>
    <name evidence="3" type="ORF">ACLA_085940</name>
</gene>
<sequence>MPTELAPGTVGNLTAEQEVKLQEFWVLLLKIFGIKLDGVESTTKEAPPSTPQEKKKQPKRMFGLFGRGNEVENDAASEKSTAGLSHNLASIQISDADDKYGQSKEFQQALVDMSPEEIRETFWSMVKQDNPDTLVLRFLRARKWDIQKALVMFISTIRWRLADVQVDNDIMKNGEQHALKQSQSSDSAEKKVGEDFLSQMRMGKSFLHGVDKLGRPICVVRVRLHKAGDQSQEALDRFTVYTIESARMMLVPPVETACIVFDMTDFSMANMDYSPVKFMIKCFEANYPESLGVVLIHKAPWIFSGIWNIIKGWLDPVVAAKIQFTKNVKDLEEFIPRDRIMKELDGDEQWEYKYVECDPEENKTMEDSAKRDELVAQRHELAKEIQDATIAWISASSKNDKEAAAAAKDKRKDLIERLRVQYWQLDPYLRARSLYDRLNVIQGDGKINFYSAESKSKGNAASSK</sequence>
<dbReference type="InterPro" id="IPR011074">
    <property type="entry name" value="CRAL/TRIO_N_dom"/>
</dbReference>
<dbReference type="AlphaFoldDB" id="A1CUB0"/>
<dbReference type="GeneID" id="4700572"/>
<dbReference type="InterPro" id="IPR036865">
    <property type="entry name" value="CRAL-TRIO_dom_sf"/>
</dbReference>
<organism evidence="3 4">
    <name type="scientific">Aspergillus clavatus (strain ATCC 1007 / CBS 513.65 / DSM 816 / NCTC 3887 / NRRL 1 / QM 1276 / 107)</name>
    <dbReference type="NCBI Taxonomy" id="344612"/>
    <lineage>
        <taxon>Eukaryota</taxon>
        <taxon>Fungi</taxon>
        <taxon>Dikarya</taxon>
        <taxon>Ascomycota</taxon>
        <taxon>Pezizomycotina</taxon>
        <taxon>Eurotiomycetes</taxon>
        <taxon>Eurotiomycetidae</taxon>
        <taxon>Eurotiales</taxon>
        <taxon>Aspergillaceae</taxon>
        <taxon>Aspergillus</taxon>
        <taxon>Aspergillus subgen. Fumigati</taxon>
    </lineage>
</organism>
<feature type="domain" description="CRAL-TRIO" evidence="2">
    <location>
        <begin position="189"/>
        <end position="352"/>
    </location>
</feature>
<dbReference type="EMBL" id="DS027060">
    <property type="protein sequence ID" value="EAW06897.1"/>
    <property type="molecule type" value="Genomic_DNA"/>
</dbReference>
<keyword evidence="4" id="KW-1185">Reference proteome</keyword>
<evidence type="ECO:0000313" key="3">
    <source>
        <dbReference type="EMBL" id="EAW06897.1"/>
    </source>
</evidence>
<dbReference type="Pfam" id="PF03765">
    <property type="entry name" value="CRAL_TRIO_N"/>
    <property type="match status" value="1"/>
</dbReference>
<reference evidence="3 4" key="1">
    <citation type="journal article" date="2008" name="PLoS Genet.">
        <title>Genomic islands in the pathogenic filamentous fungus Aspergillus fumigatus.</title>
        <authorList>
            <person name="Fedorova N.D."/>
            <person name="Khaldi N."/>
            <person name="Joardar V.S."/>
            <person name="Maiti R."/>
            <person name="Amedeo P."/>
            <person name="Anderson M.J."/>
            <person name="Crabtree J."/>
            <person name="Silva J.C."/>
            <person name="Badger J.H."/>
            <person name="Albarraq A."/>
            <person name="Angiuoli S."/>
            <person name="Bussey H."/>
            <person name="Bowyer P."/>
            <person name="Cotty P.J."/>
            <person name="Dyer P.S."/>
            <person name="Egan A."/>
            <person name="Galens K."/>
            <person name="Fraser-Liggett C.M."/>
            <person name="Haas B.J."/>
            <person name="Inman J.M."/>
            <person name="Kent R."/>
            <person name="Lemieux S."/>
            <person name="Malavazi I."/>
            <person name="Orvis J."/>
            <person name="Roemer T."/>
            <person name="Ronning C.M."/>
            <person name="Sundaram J.P."/>
            <person name="Sutton G."/>
            <person name="Turner G."/>
            <person name="Venter J.C."/>
            <person name="White O.R."/>
            <person name="Whitty B.R."/>
            <person name="Youngman P."/>
            <person name="Wolfe K.H."/>
            <person name="Goldman G.H."/>
            <person name="Wortman J.R."/>
            <person name="Jiang B."/>
            <person name="Denning D.W."/>
            <person name="Nierman W.C."/>
        </authorList>
    </citation>
    <scope>NUCLEOTIDE SEQUENCE [LARGE SCALE GENOMIC DNA]</scope>
    <source>
        <strain evidence="4">ATCC 1007 / CBS 513.65 / DSM 816 / NCTC 3887 / NRRL 1</strain>
    </source>
</reference>
<dbReference type="VEuPathDB" id="FungiDB:ACLA_085940"/>
<dbReference type="SMART" id="SM00516">
    <property type="entry name" value="SEC14"/>
    <property type="match status" value="1"/>
</dbReference>
<dbReference type="OMA" id="ISTMRWR"/>
<protein>
    <submittedName>
        <fullName evidence="3">CRAL/TRIO domain protein</fullName>
    </submittedName>
</protein>
<dbReference type="SUPFAM" id="SSF46938">
    <property type="entry name" value="CRAL/TRIO N-terminal domain"/>
    <property type="match status" value="1"/>
</dbReference>
<dbReference type="Pfam" id="PF00650">
    <property type="entry name" value="CRAL_TRIO"/>
    <property type="match status" value="1"/>
</dbReference>
<dbReference type="Gene3D" id="3.40.525.10">
    <property type="entry name" value="CRAL-TRIO lipid binding domain"/>
    <property type="match status" value="1"/>
</dbReference>
<dbReference type="PANTHER" id="PTHR46590">
    <property type="entry name" value="PHOSPHATIDYLINOSITOL TRANSFER PROTEIN CSR1-RELATED"/>
    <property type="match status" value="1"/>
</dbReference>
<dbReference type="OrthoDB" id="43460at2759"/>
<dbReference type="PROSITE" id="PS50191">
    <property type="entry name" value="CRAL_TRIO"/>
    <property type="match status" value="1"/>
</dbReference>
<dbReference type="RefSeq" id="XP_001268323.1">
    <property type="nucleotide sequence ID" value="XM_001268322.1"/>
</dbReference>
<feature type="region of interest" description="Disordered" evidence="1">
    <location>
        <begin position="41"/>
        <end position="60"/>
    </location>
</feature>
<dbReference type="InterPro" id="IPR036273">
    <property type="entry name" value="CRAL/TRIO_N_dom_sf"/>
</dbReference>
<evidence type="ECO:0000313" key="4">
    <source>
        <dbReference type="Proteomes" id="UP000006701"/>
    </source>
</evidence>
<dbReference type="InterPro" id="IPR001251">
    <property type="entry name" value="CRAL-TRIO_dom"/>
</dbReference>
<name>A1CUB0_ASPCL</name>
<dbReference type="PANTHER" id="PTHR46590:SF1">
    <property type="entry name" value="PHOSPHATIDYLINOSITOL TRANSFER PROTEIN CSR1"/>
    <property type="match status" value="1"/>
</dbReference>